<dbReference type="AlphaFoldDB" id="A0A0F9M3K7"/>
<name>A0A0F9M3K7_9ZZZZ</name>
<evidence type="ECO:0000313" key="1">
    <source>
        <dbReference type="EMBL" id="KKM71240.1"/>
    </source>
</evidence>
<reference evidence="1" key="1">
    <citation type="journal article" date="2015" name="Nature">
        <title>Complex archaea that bridge the gap between prokaryotes and eukaryotes.</title>
        <authorList>
            <person name="Spang A."/>
            <person name="Saw J.H."/>
            <person name="Jorgensen S.L."/>
            <person name="Zaremba-Niedzwiedzka K."/>
            <person name="Martijn J."/>
            <person name="Lind A.E."/>
            <person name="van Eijk R."/>
            <person name="Schleper C."/>
            <person name="Guy L."/>
            <person name="Ettema T.J."/>
        </authorList>
    </citation>
    <scope>NUCLEOTIDE SEQUENCE</scope>
</reference>
<sequence length="55" mass="6589">MDGRWFGNSLYYYNCWLQWRKDADAKVFELRKAGNWARVVPVTGGYEVWDKRKTG</sequence>
<gene>
    <name evidence="1" type="ORF">LCGC14_1432700</name>
</gene>
<dbReference type="EMBL" id="LAZR01009676">
    <property type="protein sequence ID" value="KKM71240.1"/>
    <property type="molecule type" value="Genomic_DNA"/>
</dbReference>
<comment type="caution">
    <text evidence="1">The sequence shown here is derived from an EMBL/GenBank/DDBJ whole genome shotgun (WGS) entry which is preliminary data.</text>
</comment>
<organism evidence="1">
    <name type="scientific">marine sediment metagenome</name>
    <dbReference type="NCBI Taxonomy" id="412755"/>
    <lineage>
        <taxon>unclassified sequences</taxon>
        <taxon>metagenomes</taxon>
        <taxon>ecological metagenomes</taxon>
    </lineage>
</organism>
<proteinExistence type="predicted"/>
<protein>
    <submittedName>
        <fullName evidence="1">Uncharacterized protein</fullName>
    </submittedName>
</protein>
<accession>A0A0F9M3K7</accession>